<name>A0ABQ9IEJ7_9NEOP</name>
<dbReference type="EMBL" id="JARBHB010000001">
    <property type="protein sequence ID" value="KAJ8894892.1"/>
    <property type="molecule type" value="Genomic_DNA"/>
</dbReference>
<evidence type="ECO:0000313" key="3">
    <source>
        <dbReference type="Proteomes" id="UP001159363"/>
    </source>
</evidence>
<evidence type="ECO:0000256" key="1">
    <source>
        <dbReference type="SAM" id="MobiDB-lite"/>
    </source>
</evidence>
<feature type="compositionally biased region" description="Basic and acidic residues" evidence="1">
    <location>
        <begin position="141"/>
        <end position="168"/>
    </location>
</feature>
<evidence type="ECO:0000313" key="2">
    <source>
        <dbReference type="EMBL" id="KAJ8894892.1"/>
    </source>
</evidence>
<proteinExistence type="predicted"/>
<feature type="compositionally biased region" description="Basic and acidic residues" evidence="1">
    <location>
        <begin position="120"/>
        <end position="133"/>
    </location>
</feature>
<protein>
    <submittedName>
        <fullName evidence="2">Uncharacterized protein</fullName>
    </submittedName>
</protein>
<reference evidence="2 3" key="1">
    <citation type="submission" date="2023-02" db="EMBL/GenBank/DDBJ databases">
        <title>LHISI_Scaffold_Assembly.</title>
        <authorList>
            <person name="Stuart O.P."/>
            <person name="Cleave R."/>
            <person name="Magrath M.J.L."/>
            <person name="Mikheyev A.S."/>
        </authorList>
    </citation>
    <scope>NUCLEOTIDE SEQUENCE [LARGE SCALE GENOMIC DNA]</scope>
    <source>
        <strain evidence="2">Daus_M_001</strain>
        <tissue evidence="2">Leg muscle</tissue>
    </source>
</reference>
<feature type="region of interest" description="Disordered" evidence="1">
    <location>
        <begin position="120"/>
        <end position="168"/>
    </location>
</feature>
<organism evidence="2 3">
    <name type="scientific">Dryococelus australis</name>
    <dbReference type="NCBI Taxonomy" id="614101"/>
    <lineage>
        <taxon>Eukaryota</taxon>
        <taxon>Metazoa</taxon>
        <taxon>Ecdysozoa</taxon>
        <taxon>Arthropoda</taxon>
        <taxon>Hexapoda</taxon>
        <taxon>Insecta</taxon>
        <taxon>Pterygota</taxon>
        <taxon>Neoptera</taxon>
        <taxon>Polyneoptera</taxon>
        <taxon>Phasmatodea</taxon>
        <taxon>Verophasmatodea</taxon>
        <taxon>Anareolatae</taxon>
        <taxon>Phasmatidae</taxon>
        <taxon>Eurycanthinae</taxon>
        <taxon>Dryococelus</taxon>
    </lineage>
</organism>
<dbReference type="Proteomes" id="UP001159363">
    <property type="component" value="Chromosome 1"/>
</dbReference>
<gene>
    <name evidence="2" type="ORF">PR048_000199</name>
</gene>
<sequence length="168" mass="19022">MLAAQCIHLPEHELQLRSSLQSRASASPWRATDYLACNKPTSAIPHLLCSTTLKSPYTRHKAKSKYRSRIWLERASQKQSSDTHKTPCDRVKRCRERKINVKASERVNVDRGLERPMRVSEVNTERAPERRCEGGGGGGRKILEKTRQTNGIVRHDSHLRKSGDPAGD</sequence>
<keyword evidence="3" id="KW-1185">Reference proteome</keyword>
<comment type="caution">
    <text evidence="2">The sequence shown here is derived from an EMBL/GenBank/DDBJ whole genome shotgun (WGS) entry which is preliminary data.</text>
</comment>
<accession>A0ABQ9IEJ7</accession>